<proteinExistence type="predicted"/>
<dbReference type="EMBL" id="MLCO01000165">
    <property type="protein sequence ID" value="ONG51422.1"/>
    <property type="molecule type" value="Genomic_DNA"/>
</dbReference>
<reference evidence="1 2" key="1">
    <citation type="submission" date="2016-10" db="EMBL/GenBank/DDBJ databases">
        <title>Draft Genome sequence of Roseomonas sp. strain M3.</title>
        <authorList>
            <person name="Subhash Y."/>
            <person name="Lee S."/>
        </authorList>
    </citation>
    <scope>NUCLEOTIDE SEQUENCE [LARGE SCALE GENOMIC DNA]</scope>
    <source>
        <strain evidence="1 2">M3</strain>
    </source>
</reference>
<evidence type="ECO:0008006" key="3">
    <source>
        <dbReference type="Google" id="ProtNLM"/>
    </source>
</evidence>
<dbReference type="RefSeq" id="WP_076958347.1">
    <property type="nucleotide sequence ID" value="NZ_MLCO01000165.1"/>
</dbReference>
<keyword evidence="2" id="KW-1185">Reference proteome</keyword>
<comment type="caution">
    <text evidence="1">The sequence shown here is derived from an EMBL/GenBank/DDBJ whole genome shotgun (WGS) entry which is preliminary data.</text>
</comment>
<dbReference type="AlphaFoldDB" id="A0A1V2H0W5"/>
<evidence type="ECO:0000313" key="1">
    <source>
        <dbReference type="EMBL" id="ONG51422.1"/>
    </source>
</evidence>
<name>A0A1V2H0W5_9PROT</name>
<sequence length="372" mass="41723">MRVVEHIIVTGDFLRPVDRQFRPSQNENIRWFHRLLRGHLARASGLPVQCLHWGEGMTPEPFFEAFGAELSALGWASFYTTDRAPAAVLDALAARFGRSLVVGFELADWCKRAFTCLGIPFIDLNIHPIRFLPDVFFAAQTNDPEIFAALLQHHSDPDSFYGWADLLAASAVKFAPELEPESPVLLVGQTRIDRSLVRDGALLDFTDFAEDVQTLLLREGRLAFKPHPYNPGDFGLFTAGVPFRRVQTVKANAYALLAHDALQEVVGVSSSLIAEAPYFGKRATFLHQSPFDLAGSRQQAGERQHLSLVERVNDADFWRDVLAPKLAVTAKDGWRFPLPPNSLRISLRNFWGFNELSTDFPVQLYQSAKIHP</sequence>
<dbReference type="OrthoDB" id="8335209at2"/>
<dbReference type="Proteomes" id="UP000188879">
    <property type="component" value="Unassembled WGS sequence"/>
</dbReference>
<gene>
    <name evidence="1" type="ORF">BKE38_16095</name>
</gene>
<protein>
    <recommendedName>
        <fullName evidence="3">Capsular biosynthesis protein</fullName>
    </recommendedName>
</protein>
<evidence type="ECO:0000313" key="2">
    <source>
        <dbReference type="Proteomes" id="UP000188879"/>
    </source>
</evidence>
<organism evidence="1 2">
    <name type="scientific">Teichococcus deserti</name>
    <dbReference type="NCBI Taxonomy" id="1817963"/>
    <lineage>
        <taxon>Bacteria</taxon>
        <taxon>Pseudomonadati</taxon>
        <taxon>Pseudomonadota</taxon>
        <taxon>Alphaproteobacteria</taxon>
        <taxon>Acetobacterales</taxon>
        <taxon>Roseomonadaceae</taxon>
        <taxon>Roseomonas</taxon>
    </lineage>
</organism>
<accession>A0A1V2H0W5</accession>